<dbReference type="InterPro" id="IPR011053">
    <property type="entry name" value="Single_hybrid_motif"/>
</dbReference>
<dbReference type="GO" id="GO:0005634">
    <property type="term" value="C:nucleus"/>
    <property type="evidence" value="ECO:0007669"/>
    <property type="project" value="TreeGrafter"/>
</dbReference>
<evidence type="ECO:0000256" key="2">
    <source>
        <dbReference type="ARBA" id="ARBA00019325"/>
    </source>
</evidence>
<dbReference type="Pfam" id="PF01597">
    <property type="entry name" value="GCV_H"/>
    <property type="match status" value="1"/>
</dbReference>
<dbReference type="SUPFAM" id="SSF51230">
    <property type="entry name" value="Single hybrid motif"/>
    <property type="match status" value="1"/>
</dbReference>
<dbReference type="AlphaFoldDB" id="A0AAD9NPF8"/>
<dbReference type="InterPro" id="IPR033753">
    <property type="entry name" value="GCV_H/Fam206"/>
</dbReference>
<protein>
    <recommendedName>
        <fullName evidence="2">Protein Abitram</fullName>
    </recommendedName>
    <alternativeName>
        <fullName evidence="3">Actin-binding transcription modulator</fullName>
    </alternativeName>
</protein>
<proteinExistence type="inferred from homology"/>
<evidence type="ECO:0000313" key="5">
    <source>
        <dbReference type="Proteomes" id="UP001209878"/>
    </source>
</evidence>
<evidence type="ECO:0000256" key="3">
    <source>
        <dbReference type="ARBA" id="ARBA00030463"/>
    </source>
</evidence>
<dbReference type="PANTHER" id="PTHR13651:SF0">
    <property type="entry name" value="PROTEIN ABITRAM"/>
    <property type="match status" value="1"/>
</dbReference>
<dbReference type="EMBL" id="JAODUO010000592">
    <property type="protein sequence ID" value="KAK2177535.1"/>
    <property type="molecule type" value="Genomic_DNA"/>
</dbReference>
<accession>A0AAD9NPF8</accession>
<reference evidence="4" key="1">
    <citation type="journal article" date="2023" name="Mol. Biol. Evol.">
        <title>Third-Generation Sequencing Reveals the Adaptive Role of the Epigenome in Three Deep-Sea Polychaetes.</title>
        <authorList>
            <person name="Perez M."/>
            <person name="Aroh O."/>
            <person name="Sun Y."/>
            <person name="Lan Y."/>
            <person name="Juniper S.K."/>
            <person name="Young C.R."/>
            <person name="Angers B."/>
            <person name="Qian P.Y."/>
        </authorList>
    </citation>
    <scope>NUCLEOTIDE SEQUENCE</scope>
    <source>
        <strain evidence="4">R07B-5</strain>
    </source>
</reference>
<evidence type="ECO:0000256" key="1">
    <source>
        <dbReference type="ARBA" id="ARBA00010764"/>
    </source>
</evidence>
<comment type="caution">
    <text evidence="4">The sequence shown here is derived from an EMBL/GenBank/DDBJ whole genome shotgun (WGS) entry which is preliminary data.</text>
</comment>
<dbReference type="InterPro" id="IPR039169">
    <property type="entry name" value="Abitram"/>
</dbReference>
<organism evidence="4 5">
    <name type="scientific">Ridgeia piscesae</name>
    <name type="common">Tubeworm</name>
    <dbReference type="NCBI Taxonomy" id="27915"/>
    <lineage>
        <taxon>Eukaryota</taxon>
        <taxon>Metazoa</taxon>
        <taxon>Spiralia</taxon>
        <taxon>Lophotrochozoa</taxon>
        <taxon>Annelida</taxon>
        <taxon>Polychaeta</taxon>
        <taxon>Sedentaria</taxon>
        <taxon>Canalipalpata</taxon>
        <taxon>Sabellida</taxon>
        <taxon>Siboglinidae</taxon>
        <taxon>Ridgeia</taxon>
    </lineage>
</organism>
<comment type="similarity">
    <text evidence="1">Belongs to the ABITRAM family.</text>
</comment>
<gene>
    <name evidence="4" type="ORF">NP493_584g02030</name>
</gene>
<evidence type="ECO:0000313" key="4">
    <source>
        <dbReference type="EMBL" id="KAK2177535.1"/>
    </source>
</evidence>
<dbReference type="PANTHER" id="PTHR13651">
    <property type="entry name" value="PROTEIN ABITRAM"/>
    <property type="match status" value="1"/>
</dbReference>
<sequence>MTDRHFSEMSHASVVDRYFTKRYVTDVNQKEGEDQCILMHSNRICVITVAPSHPILMEGKSVTNVNFKVNAHMDRLDNKVTGKAKKGAQMLDSRSLLCFVTCTDGSTYTLRSCIKGGLIEANDQLVDHPELLTQKPSTDGYIAIILTRLQSHEQEMKKLLTHEQYLTILKQRETKQSNGNTS</sequence>
<keyword evidence="5" id="KW-1185">Reference proteome</keyword>
<dbReference type="Gene3D" id="2.40.50.100">
    <property type="match status" value="1"/>
</dbReference>
<dbReference type="Proteomes" id="UP001209878">
    <property type="component" value="Unassembled WGS sequence"/>
</dbReference>
<name>A0AAD9NPF8_RIDPI</name>